<feature type="coiled-coil region" evidence="1">
    <location>
        <begin position="1028"/>
        <end position="1132"/>
    </location>
</feature>
<evidence type="ECO:0000256" key="1">
    <source>
        <dbReference type="SAM" id="Coils"/>
    </source>
</evidence>
<feature type="compositionally biased region" description="Polar residues" evidence="2">
    <location>
        <begin position="608"/>
        <end position="619"/>
    </location>
</feature>
<feature type="domain" description="DUF7603" evidence="3">
    <location>
        <begin position="1196"/>
        <end position="1304"/>
    </location>
</feature>
<proteinExistence type="predicted"/>
<dbReference type="PANTHER" id="PTHR23159">
    <property type="entry name" value="CENTROSOMAL PROTEIN 2"/>
    <property type="match status" value="1"/>
</dbReference>
<feature type="coiled-coil region" evidence="1">
    <location>
        <begin position="1236"/>
        <end position="1337"/>
    </location>
</feature>
<feature type="compositionally biased region" description="Low complexity" evidence="2">
    <location>
        <begin position="145"/>
        <end position="155"/>
    </location>
</feature>
<feature type="coiled-coil region" evidence="1">
    <location>
        <begin position="732"/>
        <end position="766"/>
    </location>
</feature>
<feature type="compositionally biased region" description="Low complexity" evidence="2">
    <location>
        <begin position="278"/>
        <end position="287"/>
    </location>
</feature>
<evidence type="ECO:0000259" key="3">
    <source>
        <dbReference type="Pfam" id="PF24554"/>
    </source>
</evidence>
<dbReference type="Proteomes" id="UP000033483">
    <property type="component" value="Unassembled WGS sequence"/>
</dbReference>
<feature type="compositionally biased region" description="Basic and acidic residues" evidence="2">
    <location>
        <begin position="464"/>
        <end position="480"/>
    </location>
</feature>
<evidence type="ECO:0000256" key="2">
    <source>
        <dbReference type="SAM" id="MobiDB-lite"/>
    </source>
</evidence>
<feature type="compositionally biased region" description="Pro residues" evidence="2">
    <location>
        <begin position="161"/>
        <end position="170"/>
    </location>
</feature>
<sequence>MDTQNANSMQDSGAPPKLVASHSASLSNASAASAAPSEPAPAPVSAPNPLSGYSSELYSGYDYASKAADYAAFAMDEEEEDGEDDDLDLDELIMDLDHLNRDSSGGKAERGQTGGHAVQSVDRDGQDHMLETSLASSEAVLPQPSSSATASTITSGHHALLPPPPPPPPSSSSSSPSPPYAHSSSHRDQGSNSDFEPDELPPHKSQQPETRHNDIFVSSLTPAVASSPTLSATSTAEPVPPTHSFHRTQPSVSHSIKSSTGHSTNTSISRPVKQPAGHSINNSISHSSQHSLSLLQSPIRRKPLSAAASVLATRFSIPASRKSVANSIDTLVLDSADSQSLDHFPLPPQNLSSKTVAEQPEEGAVTSAVTALPSHIRNTSVSSSSSDFETNAQQDFHDPDSTATVTSSSHSQSHLVTLPSTVYSDPDSLSSSNVSPESVQDSVHVDDSRQLNSSLLSENNSDLHVSEVSRVDQDASRGDLQDVYSDNRPTELTNRDSHYESTDTETPYNKNRFSFQSSVYSLPITDNDAFDDSYPDFSLQTPLSKPPTRPTSDESPLTNYSPSALPSEKPQKLVLEAPHPPLPLNTTPEPVSAPTATIPPHAEAGLSSPISSTRQSLASLNKPLPRSPNDNSYSAQSQAQAQALGWTPGTASPQNGSSYSPLPSLGSPQRTYSIDQSLNGAYSTPKTTIPPHVLANKSALGYLEEQQTPQTKELTLVTSSFSNTTTTTPLEIDQMEDELKAISVELAASIRREMDLEDLVERLQNDAANPLQNNKRTSDYFSDSGYGSSKYGDYDQSREEIEKIQRKADQEKAQIRLDLTTKLQEEREKRRDLDTQIQELSAKAVRASETAQASAADSSRLKDLEKQCDDLRRRLTEEREIKSNFEDLLSALKDELQNAASERDNLRDEVVPQLRARVEGLESQNAEMATQSYEASKIQQELKALRDENDALRNSKFETEMKTKVTSLARSNSVASFKLQKAPGGLGRSNTVRAPTNPNIGGLSRSNTVKAVEKPSSLDSKDVLLERLKDVEAQRDALHSALKSLLERQELQNRESTKRIQTLETERTRLLEGSPRTAGYEREIDNLRLEITVLRRRAEEAVDQKWRVENGLRGLKMDLDRAEAEIASLRSLLEANDIMTPPAFSPGSGASNSAGAPVSSESLEQALLDMQAAYNQSLERIKELEASTTNAETAASMERLMAALASVTADRDAAKVEAASLRLQAMNASANQADQLKSEQALAEQLEASARRVEDLAAQVSEQLAANAALRQRLADTVSRGEADRQANVSWVNQLQERLRIMEDQLNAAQAATDERVARYEEEIAALKEAHSAQLQRFGSPLSSGGMLSPALRSPGLRSPYRKFAFDRRSEHLSPMPSPMFPKSPRSPRMVPSKTFEDEAERLQLKARVQELEKALTEAEIEMQNIVGKISESQIQVLMLQEERDSAMRDTKKVQRELEAEMARAKSLEAAAAAATA</sequence>
<feature type="compositionally biased region" description="Polar residues" evidence="2">
    <location>
        <begin position="1"/>
        <end position="11"/>
    </location>
</feature>
<evidence type="ECO:0000313" key="4">
    <source>
        <dbReference type="EMBL" id="KKA30307.1"/>
    </source>
</evidence>
<keyword evidence="5" id="KW-1185">Reference proteome</keyword>
<name>A0A0F4ZIF4_9PEZI</name>
<feature type="region of interest" description="Disordered" evidence="2">
    <location>
        <begin position="96"/>
        <end position="287"/>
    </location>
</feature>
<feature type="region of interest" description="Disordered" evidence="2">
    <location>
        <begin position="343"/>
        <end position="510"/>
    </location>
</feature>
<feature type="region of interest" description="Disordered" evidence="2">
    <location>
        <begin position="1371"/>
        <end position="1392"/>
    </location>
</feature>
<feature type="compositionally biased region" description="Basic and acidic residues" evidence="2">
    <location>
        <begin position="121"/>
        <end position="130"/>
    </location>
</feature>
<feature type="compositionally biased region" description="Low complexity" evidence="2">
    <location>
        <begin position="19"/>
        <end position="37"/>
    </location>
</feature>
<feature type="compositionally biased region" description="Low complexity" evidence="2">
    <location>
        <begin position="420"/>
        <end position="442"/>
    </location>
</feature>
<dbReference type="OrthoDB" id="5395440at2759"/>
<feature type="compositionally biased region" description="Low complexity" evidence="2">
    <location>
        <begin position="221"/>
        <end position="236"/>
    </location>
</feature>
<protein>
    <recommendedName>
        <fullName evidence="3">DUF7603 domain-containing protein</fullName>
    </recommendedName>
</protein>
<feature type="compositionally biased region" description="Low complexity" evidence="2">
    <location>
        <begin position="634"/>
        <end position="643"/>
    </location>
</feature>
<evidence type="ECO:0000313" key="5">
    <source>
        <dbReference type="Proteomes" id="UP000033483"/>
    </source>
</evidence>
<dbReference type="PANTHER" id="PTHR23159:SF66">
    <property type="entry name" value="OS04G0158400 PROTEIN"/>
    <property type="match status" value="1"/>
</dbReference>
<feature type="compositionally biased region" description="Polar residues" evidence="2">
    <location>
        <begin position="988"/>
        <end position="1002"/>
    </location>
</feature>
<organism evidence="4 5">
    <name type="scientific">Thielaviopsis punctulata</name>
    <dbReference type="NCBI Taxonomy" id="72032"/>
    <lineage>
        <taxon>Eukaryota</taxon>
        <taxon>Fungi</taxon>
        <taxon>Dikarya</taxon>
        <taxon>Ascomycota</taxon>
        <taxon>Pezizomycotina</taxon>
        <taxon>Sordariomycetes</taxon>
        <taxon>Hypocreomycetidae</taxon>
        <taxon>Microascales</taxon>
        <taxon>Ceratocystidaceae</taxon>
        <taxon>Thielaviopsis</taxon>
    </lineage>
</organism>
<feature type="compositionally biased region" description="Polar residues" evidence="2">
    <location>
        <begin position="401"/>
        <end position="419"/>
    </location>
</feature>
<feature type="region of interest" description="Disordered" evidence="2">
    <location>
        <begin position="981"/>
        <end position="1002"/>
    </location>
</feature>
<dbReference type="InterPro" id="IPR056023">
    <property type="entry name" value="DUF7603"/>
</dbReference>
<dbReference type="EMBL" id="LAEV01000427">
    <property type="protein sequence ID" value="KKA30307.1"/>
    <property type="molecule type" value="Genomic_DNA"/>
</dbReference>
<feature type="compositionally biased region" description="Polar residues" evidence="2">
    <location>
        <begin position="247"/>
        <end position="269"/>
    </location>
</feature>
<gene>
    <name evidence="4" type="ORF">TD95_004340</name>
</gene>
<feature type="region of interest" description="Disordered" evidence="2">
    <location>
        <begin position="533"/>
        <end position="672"/>
    </location>
</feature>
<keyword evidence="1" id="KW-0175">Coiled coil</keyword>
<feature type="compositionally biased region" description="Low complexity" evidence="2">
    <location>
        <begin position="451"/>
        <end position="463"/>
    </location>
</feature>
<feature type="region of interest" description="Disordered" evidence="2">
    <location>
        <begin position="1"/>
        <end position="55"/>
    </location>
</feature>
<feature type="region of interest" description="Disordered" evidence="2">
    <location>
        <begin position="770"/>
        <end position="796"/>
    </location>
</feature>
<feature type="compositionally biased region" description="Low complexity" evidence="2">
    <location>
        <begin position="656"/>
        <end position="668"/>
    </location>
</feature>
<feature type="compositionally biased region" description="Low complexity" evidence="2">
    <location>
        <begin position="779"/>
        <end position="791"/>
    </location>
</feature>
<comment type="caution">
    <text evidence="4">The sequence shown here is derived from an EMBL/GenBank/DDBJ whole genome shotgun (WGS) entry which is preliminary data.</text>
</comment>
<accession>A0A0F4ZIF4</accession>
<feature type="compositionally biased region" description="Polar residues" evidence="2">
    <location>
        <begin position="553"/>
        <end position="564"/>
    </location>
</feature>
<dbReference type="Pfam" id="PF24554">
    <property type="entry name" value="DUF7603"/>
    <property type="match status" value="1"/>
</dbReference>
<reference evidence="4 5" key="1">
    <citation type="submission" date="2015-03" db="EMBL/GenBank/DDBJ databases">
        <authorList>
            <person name="Radwan O."/>
            <person name="Al-Naeli F.A."/>
            <person name="Rendon G.A."/>
            <person name="Fields C."/>
        </authorList>
    </citation>
    <scope>NUCLEOTIDE SEQUENCE [LARGE SCALE GENOMIC DNA]</scope>
    <source>
        <strain evidence="4">CR-DP1</strain>
    </source>
</reference>
<feature type="coiled-coil region" evidence="1">
    <location>
        <begin position="1393"/>
        <end position="1471"/>
    </location>
</feature>